<sequence length="364" mass="41917">MELDDQVNLAEYVEWKKQVLHRQEVLQKISDRNNNVITQLLSENKPIKIELGAGKEHQLEGWTTIDISGDSDLILDLRNPLPFPDESVTEIYSSHVLEHFLYPYQMAGILNECYRILKKGGIFRVCVPNSRIYIEAYLNPDKFDAERYCQFKPAYHYKSPIDYINYIAYMAGHHYHLFDEDNLVSILSQAGFNNVRLRDFDPSIDLESRRYESIYAIAEKISTTSLIISELEVQLNLHEINYIVFPNWTQSEDELGLELQEIIKALANHPESEKITLLINTGNIDAEEATMFLSSIAMNLLMEEDLDISDSINIALVAELGDRQWESLLPRIYGRVVLKNEDELALAQAPVSKLKSYQIDSLIN</sequence>
<protein>
    <recommendedName>
        <fullName evidence="3">Methyltransferase type 11 domain-containing protein</fullName>
    </recommendedName>
</protein>
<gene>
    <name evidence="1" type="ORF">DSM107003_19940</name>
</gene>
<dbReference type="SUPFAM" id="SSF53335">
    <property type="entry name" value="S-adenosyl-L-methionine-dependent methyltransferases"/>
    <property type="match status" value="1"/>
</dbReference>
<comment type="caution">
    <text evidence="1">The sequence shown here is derived from an EMBL/GenBank/DDBJ whole genome shotgun (WGS) entry which is preliminary data.</text>
</comment>
<evidence type="ECO:0008006" key="3">
    <source>
        <dbReference type="Google" id="ProtNLM"/>
    </source>
</evidence>
<dbReference type="InterPro" id="IPR029063">
    <property type="entry name" value="SAM-dependent_MTases_sf"/>
</dbReference>
<dbReference type="Pfam" id="PF13489">
    <property type="entry name" value="Methyltransf_23"/>
    <property type="match status" value="1"/>
</dbReference>
<proteinExistence type="predicted"/>
<dbReference type="CDD" id="cd02440">
    <property type="entry name" value="AdoMet_MTases"/>
    <property type="match status" value="1"/>
</dbReference>
<dbReference type="OrthoDB" id="435926at2"/>
<dbReference type="RefSeq" id="WP_127053795.1">
    <property type="nucleotide sequence ID" value="NZ_RSCM01000005.1"/>
</dbReference>
<keyword evidence="2" id="KW-1185">Reference proteome</keyword>
<dbReference type="Gene3D" id="3.40.50.150">
    <property type="entry name" value="Vaccinia Virus protein VP39"/>
    <property type="match status" value="1"/>
</dbReference>
<evidence type="ECO:0000313" key="1">
    <source>
        <dbReference type="EMBL" id="RUS97253.1"/>
    </source>
</evidence>
<dbReference type="AlphaFoldDB" id="A0A433UTS8"/>
<evidence type="ECO:0000313" key="2">
    <source>
        <dbReference type="Proteomes" id="UP000276103"/>
    </source>
</evidence>
<dbReference type="EMBL" id="RSCM01000005">
    <property type="protein sequence ID" value="RUS97253.1"/>
    <property type="molecule type" value="Genomic_DNA"/>
</dbReference>
<name>A0A433UTS8_ANAVA</name>
<reference evidence="1 2" key="1">
    <citation type="journal article" date="2019" name="Genome Biol. Evol.">
        <title>Day and night: Metabolic profiles and evolutionary relationships of six axenic non-marine cyanobacteria.</title>
        <authorList>
            <person name="Will S.E."/>
            <person name="Henke P."/>
            <person name="Boedeker C."/>
            <person name="Huang S."/>
            <person name="Brinkmann H."/>
            <person name="Rohde M."/>
            <person name="Jarek M."/>
            <person name="Friedl T."/>
            <person name="Seufert S."/>
            <person name="Schumacher M."/>
            <person name="Overmann J."/>
            <person name="Neumann-Schaal M."/>
            <person name="Petersen J."/>
        </authorList>
    </citation>
    <scope>NUCLEOTIDE SEQUENCE [LARGE SCALE GENOMIC DNA]</scope>
    <source>
        <strain evidence="1 2">SAG 1403-4b</strain>
    </source>
</reference>
<organism evidence="1 2">
    <name type="scientific">Trichormus variabilis SAG 1403-4b</name>
    <dbReference type="NCBI Taxonomy" id="447716"/>
    <lineage>
        <taxon>Bacteria</taxon>
        <taxon>Bacillati</taxon>
        <taxon>Cyanobacteriota</taxon>
        <taxon>Cyanophyceae</taxon>
        <taxon>Nostocales</taxon>
        <taxon>Nostocaceae</taxon>
        <taxon>Trichormus</taxon>
    </lineage>
</organism>
<dbReference type="Proteomes" id="UP000276103">
    <property type="component" value="Unassembled WGS sequence"/>
</dbReference>
<accession>A0A433UTS8</accession>